<dbReference type="PANTHER" id="PTHR11474:SF76">
    <property type="entry name" value="SHKT DOMAIN-CONTAINING PROTEIN"/>
    <property type="match status" value="1"/>
</dbReference>
<proteinExistence type="inferred from homology"/>
<name>A0ABR0EWS2_ZASCE</name>
<keyword evidence="4" id="KW-0479">Metal-binding</keyword>
<evidence type="ECO:0000256" key="8">
    <source>
        <dbReference type="ARBA" id="ARBA00023101"/>
    </source>
</evidence>
<protein>
    <recommendedName>
        <fullName evidence="3">tyrosinase</fullName>
        <ecNumber evidence="3">1.14.18.1</ecNumber>
    </recommendedName>
</protein>
<dbReference type="SUPFAM" id="SSF48056">
    <property type="entry name" value="Di-copper centre-containing domain"/>
    <property type="match status" value="1"/>
</dbReference>
<keyword evidence="5" id="KW-0560">Oxidoreductase</keyword>
<comment type="cofactor">
    <cofactor evidence="1">
        <name>Cu(2+)</name>
        <dbReference type="ChEBI" id="CHEBI:29036"/>
    </cofactor>
</comment>
<dbReference type="EC" id="1.14.18.1" evidence="3"/>
<evidence type="ECO:0000256" key="12">
    <source>
        <dbReference type="SAM" id="SignalP"/>
    </source>
</evidence>
<feature type="signal peptide" evidence="12">
    <location>
        <begin position="1"/>
        <end position="18"/>
    </location>
</feature>
<feature type="compositionally biased region" description="Low complexity" evidence="11">
    <location>
        <begin position="448"/>
        <end position="481"/>
    </location>
</feature>
<feature type="chain" id="PRO_5046972854" description="tyrosinase" evidence="12">
    <location>
        <begin position="19"/>
        <end position="776"/>
    </location>
</feature>
<keyword evidence="6" id="KW-0186">Copper</keyword>
<dbReference type="Pfam" id="PF00264">
    <property type="entry name" value="Tyrosinase"/>
    <property type="match status" value="1"/>
</dbReference>
<evidence type="ECO:0000313" key="14">
    <source>
        <dbReference type="EMBL" id="KAK4505298.1"/>
    </source>
</evidence>
<dbReference type="InterPro" id="IPR002227">
    <property type="entry name" value="Tyrosinase_Cu-bd"/>
</dbReference>
<comment type="catalytic activity">
    <reaction evidence="9">
        <text>2 L-dopa + O2 = 2 L-dopaquinone + 2 H2O</text>
        <dbReference type="Rhea" id="RHEA:34287"/>
        <dbReference type="ChEBI" id="CHEBI:15377"/>
        <dbReference type="ChEBI" id="CHEBI:15379"/>
        <dbReference type="ChEBI" id="CHEBI:57504"/>
        <dbReference type="ChEBI" id="CHEBI:57924"/>
        <dbReference type="EC" id="1.14.18.1"/>
    </reaction>
</comment>
<dbReference type="InterPro" id="IPR050316">
    <property type="entry name" value="Tyrosinase/Hemocyanin"/>
</dbReference>
<dbReference type="Pfam" id="PF18132">
    <property type="entry name" value="Tyrosinase_C"/>
    <property type="match status" value="1"/>
</dbReference>
<evidence type="ECO:0000256" key="2">
    <source>
        <dbReference type="ARBA" id="ARBA00009928"/>
    </source>
</evidence>
<feature type="domain" description="Tyrosinase copper-binding" evidence="13">
    <location>
        <begin position="118"/>
        <end position="135"/>
    </location>
</feature>
<sequence length="776" mass="81297">MLFTTAISSLALISSVAAHGLQHEHLHKRQQAGPVLITGAKGFGDNQVHTRLEVSDLAANRPNQWTLFVGAMRRWMDGNSANSTSYYQVAGVHGVPRVSWNGVEQCSSCGDADGYCCHDSVLFPAWHRAYMALYEQEFLKIACEVAGEYTGTKRQTMVDACSTMRFPYWDWAAKAESGDVFPAFLSSPQIVVDMPNGQQTIDNPLYTYKLPDPSAMYYSPFTTWPGTMRYPNSNNADGTSQEQQAVNAFNNIQSSMQSQVYNLMGCDDYLHFSNDASGSTEKCGNSLEGIHNTIHTTSGGPGSNGVSGGHMTYLPLAAFDAVFWLHHANVDRIFALWQTINPNSYGASQVAPHNTWTIQSGSTQNAGSPLTPFRKDASNFWTTDEVRNWETTFSYTYPEFSTSDGTKASIVNFVNSLYGPNANATAASISKNAETDSAGNSGRALEPSTGASSSSASSTSAASSTAAGSSSSSSAAASSTSSPPPFNAKNSTATASSGHAFPTGGYQNFTVPNNSSFNAPNGSSYQYTCHVQTPRYTLNGSYIVYLFDSPAKSNDSSSWLGDEGCIGIIGVLAGGEMANPDVHLSGEIPVTTHLQKRVEQGKLSSMAEKNAVPYLTKNLHWRIAREGKEIPVQNVPTFQAAVFSGTSKQPSEGSLGTWNSYVPQVEVTKGKAGGAKVAPSYASGGSGSGSGSSNGGACPAPSSPASPVQSGPAAPPYPAVNGTVPAYQPPAATGTGAYSPPASTGSGSPAAYTGAASKASFGIAGLAVAAGLVAVL</sequence>
<evidence type="ECO:0000259" key="13">
    <source>
        <dbReference type="PROSITE" id="PS00497"/>
    </source>
</evidence>
<evidence type="ECO:0000256" key="6">
    <source>
        <dbReference type="ARBA" id="ARBA00023008"/>
    </source>
</evidence>
<dbReference type="PROSITE" id="PS00497">
    <property type="entry name" value="TYROSINASE_1"/>
    <property type="match status" value="1"/>
</dbReference>
<dbReference type="EMBL" id="JAXOVC010000002">
    <property type="protein sequence ID" value="KAK4505298.1"/>
    <property type="molecule type" value="Genomic_DNA"/>
</dbReference>
<feature type="compositionally biased region" description="Gly residues" evidence="11">
    <location>
        <begin position="684"/>
        <end position="694"/>
    </location>
</feature>
<dbReference type="Gene3D" id="1.10.1280.10">
    <property type="entry name" value="Di-copper center containing domain from catechol oxidase"/>
    <property type="match status" value="1"/>
</dbReference>
<evidence type="ECO:0000313" key="15">
    <source>
        <dbReference type="Proteomes" id="UP001305779"/>
    </source>
</evidence>
<dbReference type="PANTHER" id="PTHR11474">
    <property type="entry name" value="TYROSINASE FAMILY MEMBER"/>
    <property type="match status" value="1"/>
</dbReference>
<feature type="compositionally biased region" description="Low complexity" evidence="11">
    <location>
        <begin position="695"/>
        <end position="712"/>
    </location>
</feature>
<feature type="region of interest" description="Disordered" evidence="11">
    <location>
        <begin position="672"/>
        <end position="721"/>
    </location>
</feature>
<feature type="region of interest" description="Disordered" evidence="11">
    <location>
        <begin position="434"/>
        <end position="495"/>
    </location>
</feature>
<evidence type="ECO:0000256" key="11">
    <source>
        <dbReference type="SAM" id="MobiDB-lite"/>
    </source>
</evidence>
<evidence type="ECO:0000256" key="7">
    <source>
        <dbReference type="ARBA" id="ARBA00023033"/>
    </source>
</evidence>
<keyword evidence="12" id="KW-0732">Signal</keyword>
<evidence type="ECO:0000256" key="10">
    <source>
        <dbReference type="ARBA" id="ARBA00048881"/>
    </source>
</evidence>
<evidence type="ECO:0000256" key="5">
    <source>
        <dbReference type="ARBA" id="ARBA00023002"/>
    </source>
</evidence>
<comment type="similarity">
    <text evidence="2">Belongs to the tyrosinase family.</text>
</comment>
<keyword evidence="8" id="KW-0470">Melanin biosynthesis</keyword>
<dbReference type="InterPro" id="IPR041640">
    <property type="entry name" value="Tyrosinase_C"/>
</dbReference>
<evidence type="ECO:0000256" key="4">
    <source>
        <dbReference type="ARBA" id="ARBA00022723"/>
    </source>
</evidence>
<organism evidence="14 15">
    <name type="scientific">Zasmidium cellare</name>
    <name type="common">Wine cellar mold</name>
    <name type="synonym">Racodium cellare</name>
    <dbReference type="NCBI Taxonomy" id="395010"/>
    <lineage>
        <taxon>Eukaryota</taxon>
        <taxon>Fungi</taxon>
        <taxon>Dikarya</taxon>
        <taxon>Ascomycota</taxon>
        <taxon>Pezizomycotina</taxon>
        <taxon>Dothideomycetes</taxon>
        <taxon>Dothideomycetidae</taxon>
        <taxon>Mycosphaerellales</taxon>
        <taxon>Mycosphaerellaceae</taxon>
        <taxon>Zasmidium</taxon>
    </lineage>
</organism>
<comment type="caution">
    <text evidence="14">The sequence shown here is derived from an EMBL/GenBank/DDBJ whole genome shotgun (WGS) entry which is preliminary data.</text>
</comment>
<evidence type="ECO:0000256" key="3">
    <source>
        <dbReference type="ARBA" id="ARBA00011906"/>
    </source>
</evidence>
<gene>
    <name evidence="14" type="ORF">PRZ48_003261</name>
</gene>
<keyword evidence="7" id="KW-0503">Monooxygenase</keyword>
<comment type="catalytic activity">
    <reaction evidence="10">
        <text>L-tyrosine + O2 = L-dopaquinone + H2O</text>
        <dbReference type="Rhea" id="RHEA:18117"/>
        <dbReference type="ChEBI" id="CHEBI:15377"/>
        <dbReference type="ChEBI" id="CHEBI:15379"/>
        <dbReference type="ChEBI" id="CHEBI:57924"/>
        <dbReference type="ChEBI" id="CHEBI:58315"/>
        <dbReference type="EC" id="1.14.18.1"/>
    </reaction>
</comment>
<dbReference type="Proteomes" id="UP001305779">
    <property type="component" value="Unassembled WGS sequence"/>
</dbReference>
<dbReference type="PRINTS" id="PR00092">
    <property type="entry name" value="TYROSINASE"/>
</dbReference>
<dbReference type="InterPro" id="IPR008922">
    <property type="entry name" value="Di-copper_centre_dom_sf"/>
</dbReference>
<keyword evidence="15" id="KW-1185">Reference proteome</keyword>
<accession>A0ABR0EWS2</accession>
<evidence type="ECO:0000256" key="1">
    <source>
        <dbReference type="ARBA" id="ARBA00001973"/>
    </source>
</evidence>
<evidence type="ECO:0000256" key="9">
    <source>
        <dbReference type="ARBA" id="ARBA00048233"/>
    </source>
</evidence>
<reference evidence="14 15" key="1">
    <citation type="journal article" date="2023" name="G3 (Bethesda)">
        <title>A chromosome-level genome assembly of Zasmidium syzygii isolated from banana leaves.</title>
        <authorList>
            <person name="van Westerhoven A.C."/>
            <person name="Mehrabi R."/>
            <person name="Talebi R."/>
            <person name="Steentjes M.B.F."/>
            <person name="Corcolon B."/>
            <person name="Chong P.A."/>
            <person name="Kema G.H.J."/>
            <person name="Seidl M.F."/>
        </authorList>
    </citation>
    <scope>NUCLEOTIDE SEQUENCE [LARGE SCALE GENOMIC DNA]</scope>
    <source>
        <strain evidence="14 15">P124</strain>
    </source>
</reference>